<protein>
    <recommendedName>
        <fullName evidence="4">ATP-binding protein</fullName>
    </recommendedName>
</protein>
<evidence type="ECO:0000313" key="3">
    <source>
        <dbReference type="Proteomes" id="UP000830115"/>
    </source>
</evidence>
<evidence type="ECO:0000256" key="1">
    <source>
        <dbReference type="SAM" id="MobiDB-lite"/>
    </source>
</evidence>
<reference evidence="2" key="1">
    <citation type="submission" date="2021-10" db="EMBL/GenBank/DDBJ databases">
        <title>Streptomyces nigrumlapis sp.nov.,an antimicrobial producing actinobacterium isolated from Black Gobi rocks.</title>
        <authorList>
            <person name="Wen Y."/>
            <person name="Zhang W."/>
            <person name="Liu X.G."/>
        </authorList>
    </citation>
    <scope>NUCLEOTIDE SEQUENCE</scope>
    <source>
        <strain evidence="2">ST13-2-2</strain>
    </source>
</reference>
<gene>
    <name evidence="2" type="ORF">K9S39_35230</name>
</gene>
<keyword evidence="3" id="KW-1185">Reference proteome</keyword>
<evidence type="ECO:0000313" key="2">
    <source>
        <dbReference type="EMBL" id="UQA96437.1"/>
    </source>
</evidence>
<organism evidence="2 3">
    <name type="scientific">Streptomyces halobius</name>
    <dbReference type="NCBI Taxonomy" id="2879846"/>
    <lineage>
        <taxon>Bacteria</taxon>
        <taxon>Bacillati</taxon>
        <taxon>Actinomycetota</taxon>
        <taxon>Actinomycetes</taxon>
        <taxon>Kitasatosporales</taxon>
        <taxon>Streptomycetaceae</taxon>
        <taxon>Streptomyces</taxon>
    </lineage>
</organism>
<dbReference type="RefSeq" id="WP_248867341.1">
    <property type="nucleotide sequence ID" value="NZ_CP086322.1"/>
</dbReference>
<proteinExistence type="predicted"/>
<feature type="region of interest" description="Disordered" evidence="1">
    <location>
        <begin position="1"/>
        <end position="20"/>
    </location>
</feature>
<accession>A0ABY4MGP7</accession>
<evidence type="ECO:0008006" key="4">
    <source>
        <dbReference type="Google" id="ProtNLM"/>
    </source>
</evidence>
<name>A0ABY4MGP7_9ACTN</name>
<sequence>MTKPADSRRHLPTSPFKSPVAPPHKHFAIGARVSHDVYGLGRVTAVEEGIAVLVDFGSMEQRIASPYSKMTNL</sequence>
<dbReference type="Proteomes" id="UP000830115">
    <property type="component" value="Chromosome"/>
</dbReference>
<dbReference type="EMBL" id="CP086322">
    <property type="protein sequence ID" value="UQA96437.1"/>
    <property type="molecule type" value="Genomic_DNA"/>
</dbReference>